<gene>
    <name evidence="7" type="ORF">O3P69_001185</name>
</gene>
<feature type="compositionally biased region" description="Basic residues" evidence="5">
    <location>
        <begin position="782"/>
        <end position="791"/>
    </location>
</feature>
<evidence type="ECO:0000256" key="1">
    <source>
        <dbReference type="ARBA" id="ARBA00004123"/>
    </source>
</evidence>
<dbReference type="GO" id="GO:0046982">
    <property type="term" value="F:protein heterodimerization activity"/>
    <property type="evidence" value="ECO:0007669"/>
    <property type="project" value="InterPro"/>
</dbReference>
<feature type="region of interest" description="Disordered" evidence="5">
    <location>
        <begin position="306"/>
        <end position="342"/>
    </location>
</feature>
<feature type="compositionally biased region" description="Polar residues" evidence="5">
    <location>
        <begin position="586"/>
        <end position="618"/>
    </location>
</feature>
<name>A0AAW0UP34_SCYPA</name>
<evidence type="ECO:0000256" key="3">
    <source>
        <dbReference type="ARBA" id="ARBA00022454"/>
    </source>
</evidence>
<evidence type="ECO:0000256" key="4">
    <source>
        <dbReference type="ARBA" id="ARBA00023242"/>
    </source>
</evidence>
<dbReference type="EMBL" id="JARAKH010000008">
    <property type="protein sequence ID" value="KAK8401904.1"/>
    <property type="molecule type" value="Genomic_DNA"/>
</dbReference>
<feature type="compositionally biased region" description="Acidic residues" evidence="5">
    <location>
        <begin position="913"/>
        <end position="923"/>
    </location>
</feature>
<feature type="compositionally biased region" description="Polar residues" evidence="5">
    <location>
        <begin position="533"/>
        <end position="545"/>
    </location>
</feature>
<evidence type="ECO:0000256" key="5">
    <source>
        <dbReference type="SAM" id="MobiDB-lite"/>
    </source>
</evidence>
<feature type="domain" description="CENP-T/Histone H4 histone fold" evidence="6">
    <location>
        <begin position="789"/>
        <end position="886"/>
    </location>
</feature>
<feature type="region of interest" description="Disordered" evidence="5">
    <location>
        <begin position="35"/>
        <end position="70"/>
    </location>
</feature>
<feature type="compositionally biased region" description="Polar residues" evidence="5">
    <location>
        <begin position="498"/>
        <end position="509"/>
    </location>
</feature>
<dbReference type="CDD" id="cd22920">
    <property type="entry name" value="HFD_CENP-T"/>
    <property type="match status" value="1"/>
</dbReference>
<feature type="compositionally biased region" description="Low complexity" evidence="5">
    <location>
        <begin position="308"/>
        <end position="325"/>
    </location>
</feature>
<protein>
    <recommendedName>
        <fullName evidence="6">CENP-T/Histone H4 histone fold domain-containing protein</fullName>
    </recommendedName>
</protein>
<feature type="compositionally biased region" description="Basic and acidic residues" evidence="5">
    <location>
        <begin position="621"/>
        <end position="630"/>
    </location>
</feature>
<comment type="subcellular location">
    <subcellularLocation>
        <location evidence="2">Chromosome</location>
    </subcellularLocation>
    <subcellularLocation>
        <location evidence="1">Nucleus</location>
    </subcellularLocation>
</comment>
<feature type="region of interest" description="Disordered" evidence="5">
    <location>
        <begin position="129"/>
        <end position="179"/>
    </location>
</feature>
<sequence length="923" mass="99790">MDDSLDFLKDGATPRTLLRRFMAVADVQETPIPFRTRGAGAKNASTQETQSGAKKRRSTRISKGEQSMSREVLRQQAKQSSSFMDQTLNASVIQGANQTYANIVAQDSDSSSSLITSFDMEKAAKWQKRKKKKLEDASVPAEVVPKPPAKKKSKKRGLPSTNTTIASISEKGKSGEKAADTTNILAQEIQPDEPQTQSTHPAIEANAAGNKSKVSLLSTASPVAGAEKIISDVSADVSSLADGSYSFISEKDDSHLNIEKTKVRFSNQIKSRKLNLPSIIELLPTKQKFTDPQTIASAEDALDAPDLQAPSSAESPAVSPEASQELNNKTSQDMSNDFIPPPLSFRDDDTFTTDTLREANFSAHDMVNRISATFIHQEEPEASQGLLNVQEEDAPIDLKGTPAGQLKPVSEVITPTPMLTRSAQRKSVGEVIPTRSSQKSVAEVTATTTPKRSAQRKIVGEVTATITPTRSSQKNVAEVTATITPTRSAQRKSVGEVTATTTPTRSAQKSVGEVTATITPTRSSQRKSVDEVTATTTPTRSSQRKSVGEITATITPTRSSQMSVAEVTATSTPKRPSQRKSVGEVTATTTPTVSRRSVGKNVTSVLVSPQIEDTSGASSHPEGEESHDAQEIGESAQGVSGGDEEDELKDESSNKKRRMSGSLSKGAAQDVLPEDAIEEAPLSDSEDEYYPNSEPVHLSFHGNDRSMTTASPVDALKVKTTPTPKVQPSVPFTTAKVRQMTMKEFLEQLKTKPVPPPVPKPKPLLASLLGASSSSKILAKPPQKRKRKRGTKTPELPATLPRSLTKELFTHFTKCRVTSAAVEEVVKCSEIFWSSLTKDIFSTVSDTSNQIEASDVEKVMKRVKIITPEQTVNSLVEELLPMEMWDMFMPLPDAAKNPFPPLTGKLPNLYQPDDLEEDESAVK</sequence>
<keyword evidence="8" id="KW-1185">Reference proteome</keyword>
<comment type="caution">
    <text evidence="7">The sequence shown here is derived from an EMBL/GenBank/DDBJ whole genome shotgun (WGS) entry which is preliminary data.</text>
</comment>
<reference evidence="7 8" key="1">
    <citation type="submission" date="2023-03" db="EMBL/GenBank/DDBJ databases">
        <title>High-quality genome of Scylla paramamosain provides insights in environmental adaptation.</title>
        <authorList>
            <person name="Zhang L."/>
        </authorList>
    </citation>
    <scope>NUCLEOTIDE SEQUENCE [LARGE SCALE GENOMIC DNA]</scope>
    <source>
        <strain evidence="7">LZ_2023a</strain>
        <tissue evidence="7">Muscle</tissue>
    </source>
</reference>
<accession>A0AAW0UP34</accession>
<dbReference type="InterPro" id="IPR035425">
    <property type="entry name" value="CENP-T/H4_C"/>
</dbReference>
<proteinExistence type="predicted"/>
<feature type="compositionally biased region" description="Polar residues" evidence="5">
    <location>
        <begin position="326"/>
        <end position="335"/>
    </location>
</feature>
<dbReference type="Pfam" id="PF15511">
    <property type="entry name" value="CENP-T_C"/>
    <property type="match status" value="1"/>
</dbReference>
<evidence type="ECO:0000256" key="2">
    <source>
        <dbReference type="ARBA" id="ARBA00004286"/>
    </source>
</evidence>
<feature type="compositionally biased region" description="Basic and acidic residues" evidence="5">
    <location>
        <begin position="170"/>
        <end position="179"/>
    </location>
</feature>
<evidence type="ECO:0000313" key="8">
    <source>
        <dbReference type="Proteomes" id="UP001487740"/>
    </source>
</evidence>
<dbReference type="Proteomes" id="UP001487740">
    <property type="component" value="Unassembled WGS sequence"/>
</dbReference>
<evidence type="ECO:0000313" key="7">
    <source>
        <dbReference type="EMBL" id="KAK8401907.1"/>
    </source>
</evidence>
<keyword evidence="4" id="KW-0539">Nucleus</keyword>
<feature type="compositionally biased region" description="Polar residues" evidence="5">
    <location>
        <begin position="552"/>
        <end position="575"/>
    </location>
</feature>
<dbReference type="GO" id="GO:0005634">
    <property type="term" value="C:nucleus"/>
    <property type="evidence" value="ECO:0007669"/>
    <property type="project" value="UniProtKB-SubCell"/>
</dbReference>
<feature type="region of interest" description="Disordered" evidence="5">
    <location>
        <begin position="776"/>
        <end position="798"/>
    </location>
</feature>
<dbReference type="AlphaFoldDB" id="A0AAW0UP34"/>
<dbReference type="EMBL" id="JARAKH010000008">
    <property type="protein sequence ID" value="KAK8401907.1"/>
    <property type="molecule type" value="Genomic_DNA"/>
</dbReference>
<dbReference type="GO" id="GO:0005694">
    <property type="term" value="C:chromosome"/>
    <property type="evidence" value="ECO:0007669"/>
    <property type="project" value="UniProtKB-SubCell"/>
</dbReference>
<dbReference type="EMBL" id="JARAKH010000008">
    <property type="protein sequence ID" value="KAK8401903.1"/>
    <property type="molecule type" value="Genomic_DNA"/>
</dbReference>
<feature type="region of interest" description="Disordered" evidence="5">
    <location>
        <begin position="902"/>
        <end position="923"/>
    </location>
</feature>
<feature type="region of interest" description="Disordered" evidence="5">
    <location>
        <begin position="487"/>
        <end position="710"/>
    </location>
</feature>
<dbReference type="InterPro" id="IPR009072">
    <property type="entry name" value="Histone-fold"/>
</dbReference>
<evidence type="ECO:0000259" key="6">
    <source>
        <dbReference type="Pfam" id="PF15511"/>
    </source>
</evidence>
<dbReference type="EMBL" id="JARAKH010000008">
    <property type="protein sequence ID" value="KAK8401905.1"/>
    <property type="molecule type" value="Genomic_DNA"/>
</dbReference>
<keyword evidence="3" id="KW-0158">Chromosome</keyword>
<feature type="compositionally biased region" description="Polar residues" evidence="5">
    <location>
        <begin position="43"/>
        <end position="52"/>
    </location>
</feature>
<organism evidence="7 8">
    <name type="scientific">Scylla paramamosain</name>
    <name type="common">Mud crab</name>
    <dbReference type="NCBI Taxonomy" id="85552"/>
    <lineage>
        <taxon>Eukaryota</taxon>
        <taxon>Metazoa</taxon>
        <taxon>Ecdysozoa</taxon>
        <taxon>Arthropoda</taxon>
        <taxon>Crustacea</taxon>
        <taxon>Multicrustacea</taxon>
        <taxon>Malacostraca</taxon>
        <taxon>Eumalacostraca</taxon>
        <taxon>Eucarida</taxon>
        <taxon>Decapoda</taxon>
        <taxon>Pleocyemata</taxon>
        <taxon>Brachyura</taxon>
        <taxon>Eubrachyura</taxon>
        <taxon>Portunoidea</taxon>
        <taxon>Portunidae</taxon>
        <taxon>Portuninae</taxon>
        <taxon>Scylla</taxon>
    </lineage>
</organism>
<dbReference type="Gene3D" id="1.10.20.10">
    <property type="entry name" value="Histone, subunit A"/>
    <property type="match status" value="1"/>
</dbReference>
<feature type="compositionally biased region" description="Basic residues" evidence="5">
    <location>
        <begin position="148"/>
        <end position="157"/>
    </location>
</feature>
<dbReference type="EMBL" id="JARAKH010000008">
    <property type="protein sequence ID" value="KAK8401902.1"/>
    <property type="molecule type" value="Genomic_DNA"/>
</dbReference>